<dbReference type="PANTHER" id="PTHR42103">
    <property type="entry name" value="ALPHA/BETA-HYDROLASES SUPERFAMILY PROTEIN"/>
    <property type="match status" value="1"/>
</dbReference>
<keyword evidence="1" id="KW-0378">Hydrolase</keyword>
<dbReference type="AlphaFoldDB" id="A0A9P5TXI2"/>
<evidence type="ECO:0000313" key="2">
    <source>
        <dbReference type="Proteomes" id="UP000772434"/>
    </source>
</evidence>
<reference evidence="1" key="1">
    <citation type="submission" date="2020-11" db="EMBL/GenBank/DDBJ databases">
        <authorList>
            <consortium name="DOE Joint Genome Institute"/>
            <person name="Ahrendt S."/>
            <person name="Riley R."/>
            <person name="Andreopoulos W."/>
            <person name="Labutti K."/>
            <person name="Pangilinan J."/>
            <person name="Ruiz-Duenas F.J."/>
            <person name="Barrasa J.M."/>
            <person name="Sanchez-Garcia M."/>
            <person name="Camarero S."/>
            <person name="Miyauchi S."/>
            <person name="Serrano A."/>
            <person name="Linde D."/>
            <person name="Babiker R."/>
            <person name="Drula E."/>
            <person name="Ayuso-Fernandez I."/>
            <person name="Pacheco R."/>
            <person name="Padilla G."/>
            <person name="Ferreira P."/>
            <person name="Barriuso J."/>
            <person name="Kellner H."/>
            <person name="Castanera R."/>
            <person name="Alfaro M."/>
            <person name="Ramirez L."/>
            <person name="Pisabarro A.G."/>
            <person name="Kuo A."/>
            <person name="Tritt A."/>
            <person name="Lipzen A."/>
            <person name="He G."/>
            <person name="Yan M."/>
            <person name="Ng V."/>
            <person name="Cullen D."/>
            <person name="Martin F."/>
            <person name="Rosso M.-N."/>
            <person name="Henrissat B."/>
            <person name="Hibbett D."/>
            <person name="Martinez A.T."/>
            <person name="Grigoriev I.V."/>
        </authorList>
    </citation>
    <scope>NUCLEOTIDE SEQUENCE</scope>
    <source>
        <strain evidence="1">AH 40177</strain>
    </source>
</reference>
<dbReference type="OrthoDB" id="10260961at2759"/>
<gene>
    <name evidence="1" type="ORF">BDP27DRAFT_1241633</name>
</gene>
<dbReference type="Proteomes" id="UP000772434">
    <property type="component" value="Unassembled WGS sequence"/>
</dbReference>
<protein>
    <submittedName>
        <fullName evidence="1">Alpha/Beta hydrolase protein</fullName>
    </submittedName>
</protein>
<keyword evidence="2" id="KW-1185">Reference proteome</keyword>
<sequence length="206" mass="23327">LEPLHAKSFHIFRYNSRGVGGSSGWPSLTGFTESKDLEAVVDWSIRYLHRLSPDSTSTAEISNVTIIGYSHGSLIASLFPLLQLQTYPQMKTSHILISYPLGPRSFLTLFNSSRYTAKLHDLIRTPNSNLLVVYGDQDEFTSANKYENWKMELSDLRKDRDPGEHEELEHSKPTGLTIYCRPGASHFWRGSHGVWLKETVGAWLDS</sequence>
<dbReference type="InterPro" id="IPR029058">
    <property type="entry name" value="AB_hydrolase_fold"/>
</dbReference>
<dbReference type="SUPFAM" id="SSF53474">
    <property type="entry name" value="alpha/beta-Hydrolases"/>
    <property type="match status" value="1"/>
</dbReference>
<dbReference type="EMBL" id="JADNRY010000402">
    <property type="protein sequence ID" value="KAF9058292.1"/>
    <property type="molecule type" value="Genomic_DNA"/>
</dbReference>
<accession>A0A9P5TXI2</accession>
<name>A0A9P5TXI2_9AGAR</name>
<evidence type="ECO:0000313" key="1">
    <source>
        <dbReference type="EMBL" id="KAF9058292.1"/>
    </source>
</evidence>
<organism evidence="1 2">
    <name type="scientific">Rhodocollybia butyracea</name>
    <dbReference type="NCBI Taxonomy" id="206335"/>
    <lineage>
        <taxon>Eukaryota</taxon>
        <taxon>Fungi</taxon>
        <taxon>Dikarya</taxon>
        <taxon>Basidiomycota</taxon>
        <taxon>Agaricomycotina</taxon>
        <taxon>Agaricomycetes</taxon>
        <taxon>Agaricomycetidae</taxon>
        <taxon>Agaricales</taxon>
        <taxon>Marasmiineae</taxon>
        <taxon>Omphalotaceae</taxon>
        <taxon>Rhodocollybia</taxon>
    </lineage>
</organism>
<dbReference type="PANTHER" id="PTHR42103:SF2">
    <property type="entry name" value="AB HYDROLASE-1 DOMAIN-CONTAINING PROTEIN"/>
    <property type="match status" value="1"/>
</dbReference>
<dbReference type="GO" id="GO:0016787">
    <property type="term" value="F:hydrolase activity"/>
    <property type="evidence" value="ECO:0007669"/>
    <property type="project" value="UniProtKB-KW"/>
</dbReference>
<dbReference type="Gene3D" id="3.40.50.1820">
    <property type="entry name" value="alpha/beta hydrolase"/>
    <property type="match status" value="1"/>
</dbReference>
<comment type="caution">
    <text evidence="1">The sequence shown here is derived from an EMBL/GenBank/DDBJ whole genome shotgun (WGS) entry which is preliminary data.</text>
</comment>
<feature type="non-terminal residue" evidence="1">
    <location>
        <position position="1"/>
    </location>
</feature>
<proteinExistence type="predicted"/>